<dbReference type="AlphaFoldDB" id="A0ABD2PL57"/>
<organism evidence="2 3">
    <name type="scientific">Cichlidogyrus casuarinus</name>
    <dbReference type="NCBI Taxonomy" id="1844966"/>
    <lineage>
        <taxon>Eukaryota</taxon>
        <taxon>Metazoa</taxon>
        <taxon>Spiralia</taxon>
        <taxon>Lophotrochozoa</taxon>
        <taxon>Platyhelminthes</taxon>
        <taxon>Monogenea</taxon>
        <taxon>Monopisthocotylea</taxon>
        <taxon>Dactylogyridea</taxon>
        <taxon>Ancyrocephalidae</taxon>
        <taxon>Cichlidogyrus</taxon>
    </lineage>
</organism>
<reference evidence="2 3" key="1">
    <citation type="submission" date="2024-11" db="EMBL/GenBank/DDBJ databases">
        <title>Adaptive evolution of stress response genes in parasites aligns with host niche diversity.</title>
        <authorList>
            <person name="Hahn C."/>
            <person name="Resl P."/>
        </authorList>
    </citation>
    <scope>NUCLEOTIDE SEQUENCE [LARGE SCALE GENOMIC DNA]</scope>
    <source>
        <strain evidence="2">EGGRZ-B1_66</strain>
        <tissue evidence="2">Body</tissue>
    </source>
</reference>
<keyword evidence="3" id="KW-1185">Reference proteome</keyword>
<dbReference type="Proteomes" id="UP001626550">
    <property type="component" value="Unassembled WGS sequence"/>
</dbReference>
<feature type="domain" description="PKD/REJ-like" evidence="1">
    <location>
        <begin position="379"/>
        <end position="727"/>
    </location>
</feature>
<dbReference type="InterPro" id="IPR002859">
    <property type="entry name" value="PKD/REJ-like"/>
</dbReference>
<accession>A0ABD2PL57</accession>
<gene>
    <name evidence="2" type="primary">PKD1L2_9</name>
    <name evidence="2" type="ORF">Ciccas_013267</name>
</gene>
<comment type="caution">
    <text evidence="2">The sequence shown here is derived from an EMBL/GenBank/DDBJ whole genome shotgun (WGS) entry which is preliminary data.</text>
</comment>
<evidence type="ECO:0000313" key="3">
    <source>
        <dbReference type="Proteomes" id="UP001626550"/>
    </source>
</evidence>
<name>A0ABD2PL57_9PLAT</name>
<dbReference type="Pfam" id="PF02010">
    <property type="entry name" value="REJ"/>
    <property type="match status" value="1"/>
</dbReference>
<dbReference type="EMBL" id="JBJKFK010005660">
    <property type="protein sequence ID" value="KAL3308205.1"/>
    <property type="molecule type" value="Genomic_DNA"/>
</dbReference>
<evidence type="ECO:0000259" key="1">
    <source>
        <dbReference type="Pfam" id="PF02010"/>
    </source>
</evidence>
<proteinExistence type="predicted"/>
<protein>
    <submittedName>
        <fullName evidence="2">Polycystic kidney disease 1-like 2</fullName>
    </submittedName>
</protein>
<sequence>MKPADPFHPSQFNLNRSAMTTMTMNPPGPSGLNLILNYVGVSSQFPNNISLITCWGDMMTRRQNISINQMPLKIMTPTSLHFNGYINASVIVTGPVIDFQFTTMVGSFVPLSDVTVEAFFGKALVPGFGVEANAFPIRTQITVKLLCFTKNVGMNPSFGSAVFSLSPANNATIIQSVVTNASFGVLVLPAVGEYVISVAIQNPYGNWSTKIPVIGTSPFRDLKINVAAKTTKVVFINEEANLQISALAISRQSCLCMDRKTGTETSLLFVGLETTESTCRTASCASNAKLVSGWFSEDANLGFKLLVPAVYTKMGDFLVTITAYEGNSSVSTTQNISVIDPATQVPNCQAPTLEFIPSKMSSAAAPLRKLISDTLAVSASMSLNCSTTQVTIRSWKFWKLDAMTLNVEKQLNTTGFLGLESLTVIIPQHLAKVGFFLVELTVTMAETTVSNYIQGYLSITSSPLSVSILQGGTSFLNISIERSNYTFSPESYSQDPDLKPSEPQKFDSWVWKCWRSDEEESMANKTVYPKSSSHVYSARKTGCFGDGPGILNVTSGTQTWSMNNFDLYQSYFIKVTGIKGDRQGLSVILFTVVNGSPPDVAVMCVRPNLCVMSKTGTEMLVSISNDLILFGNCSGSSSCLNGDYVNWEVYPIINGTTGTKYTLSQLGNQSTNGQTGFIIAKEFYLANPDIRSFRVCFHIGTNSSYGSACSRFSLLPLPPIIGECSTNISQNIPPNSLKPYCATCQIIKGKSPYTFNFYRESQLGMKEN</sequence>
<evidence type="ECO:0000313" key="2">
    <source>
        <dbReference type="EMBL" id="KAL3308205.1"/>
    </source>
</evidence>